<feature type="region of interest" description="Disordered" evidence="2">
    <location>
        <begin position="81"/>
        <end position="108"/>
    </location>
</feature>
<dbReference type="PANTHER" id="PTHR33560:SF1">
    <property type="entry name" value="PROTEIN FAM227A"/>
    <property type="match status" value="1"/>
</dbReference>
<reference evidence="3 4" key="1">
    <citation type="journal article" date="2020" name="Nature">
        <title>Six reference-quality genomes reveal evolution of bat adaptations.</title>
        <authorList>
            <person name="Jebb D."/>
            <person name="Huang Z."/>
            <person name="Pippel M."/>
            <person name="Hughes G.M."/>
            <person name="Lavrichenko K."/>
            <person name="Devanna P."/>
            <person name="Winkler S."/>
            <person name="Jermiin L.S."/>
            <person name="Skirmuntt E.C."/>
            <person name="Katzourakis A."/>
            <person name="Burkitt-Gray L."/>
            <person name="Ray D.A."/>
            <person name="Sullivan K.A.M."/>
            <person name="Roscito J.G."/>
            <person name="Kirilenko B.M."/>
            <person name="Davalos L.M."/>
            <person name="Corthals A.P."/>
            <person name="Power M.L."/>
            <person name="Jones G."/>
            <person name="Ransome R.D."/>
            <person name="Dechmann D.K.N."/>
            <person name="Locatelli A.G."/>
            <person name="Puechmaille S.J."/>
            <person name="Fedrigo O."/>
            <person name="Jarvis E.D."/>
            <person name="Hiller M."/>
            <person name="Vernes S.C."/>
            <person name="Myers E.W."/>
            <person name="Teeling E.C."/>
        </authorList>
    </citation>
    <scope>NUCLEOTIDE SEQUENCE [LARGE SCALE GENOMIC DNA]</scope>
    <source>
        <strain evidence="3">MMyoMyo1</strain>
        <tissue evidence="3">Flight muscle</tissue>
    </source>
</reference>
<feature type="compositionally biased region" description="Basic and acidic residues" evidence="2">
    <location>
        <begin position="81"/>
        <end position="101"/>
    </location>
</feature>
<evidence type="ECO:0000313" key="4">
    <source>
        <dbReference type="Proteomes" id="UP000527355"/>
    </source>
</evidence>
<dbReference type="Pfam" id="PF14922">
    <property type="entry name" value="FWWh"/>
    <property type="match status" value="1"/>
</dbReference>
<dbReference type="InterPro" id="IPR029417">
    <property type="entry name" value="FAM227"/>
</dbReference>
<comment type="caution">
    <text evidence="3">The sequence shown here is derived from an EMBL/GenBank/DDBJ whole genome shotgun (WGS) entry which is preliminary data.</text>
</comment>
<evidence type="ECO:0000313" key="3">
    <source>
        <dbReference type="EMBL" id="KAF6368394.1"/>
    </source>
</evidence>
<comment type="similarity">
    <text evidence="1">Belongs to the FAM227 family.</text>
</comment>
<dbReference type="VEuPathDB" id="HostDB:LOC118650757"/>
<feature type="compositionally biased region" description="Polar residues" evidence="2">
    <location>
        <begin position="360"/>
        <end position="376"/>
    </location>
</feature>
<evidence type="ECO:0008006" key="5">
    <source>
        <dbReference type="Google" id="ProtNLM"/>
    </source>
</evidence>
<gene>
    <name evidence="3" type="ORF">mMyoMyo1_004887</name>
</gene>
<evidence type="ECO:0000256" key="2">
    <source>
        <dbReference type="SAM" id="MobiDB-lite"/>
    </source>
</evidence>
<name>A0A7J7Z2J8_MYOMY</name>
<sequence length="492" mass="56528">MAYFKNMVVINVTALPMVPVEEGRPPSGKQNAARKTLEGHVPSCLVGSIHQVNERIAEVSLTPKPMDNILAIERFEMEKKALKEKSHRSSEDRGKSQRKAPDTCSGSVSRNVRSISIKRRTADKKLLAELYHYPQFNDSKPNELPNGVDFCDMVANVVRSERNPFTGKFFCSHRDLEKFLSSPPVRAMWLDSFWWIFHERYQRNREVQNKLIERISRQYASLLSRGARPHSEEAILNRLPSLLSKGLYTSFSSCFPQSWLNTHEFKSYICNTMSLWISGIYPSPLGYDTWDYSNLDPERFRREGLIPRRRRWRRGKQMSFLIPKAYSSYKAVYSGKVPCSQWTSGHLKSRRRCLSKNSEDTPQSQNTTQEHGQTQALRKATQVKKRSEARIYENMLPKKSHPACKIPEMSSNLFNIYGKSPLVVHFLLNYATLRHCGRDVLMTRTEITKTVPYPSLLPLPRASSPSYSAWHTVGACRGWPLIEAHGSESCSF</sequence>
<organism evidence="3 4">
    <name type="scientific">Myotis myotis</name>
    <name type="common">Greater mouse-eared bat</name>
    <name type="synonym">Vespertilio myotis</name>
    <dbReference type="NCBI Taxonomy" id="51298"/>
    <lineage>
        <taxon>Eukaryota</taxon>
        <taxon>Metazoa</taxon>
        <taxon>Chordata</taxon>
        <taxon>Craniata</taxon>
        <taxon>Vertebrata</taxon>
        <taxon>Euteleostomi</taxon>
        <taxon>Mammalia</taxon>
        <taxon>Eutheria</taxon>
        <taxon>Laurasiatheria</taxon>
        <taxon>Chiroptera</taxon>
        <taxon>Yangochiroptera</taxon>
        <taxon>Vespertilionidae</taxon>
        <taxon>Myotis</taxon>
    </lineage>
</organism>
<dbReference type="AlphaFoldDB" id="A0A7J7Z2J8"/>
<dbReference type="Proteomes" id="UP000527355">
    <property type="component" value="Unassembled WGS sequence"/>
</dbReference>
<protein>
    <recommendedName>
        <fullName evidence="5">Family with sequence similarity 227 member A</fullName>
    </recommendedName>
</protein>
<proteinExistence type="inferred from homology"/>
<dbReference type="EMBL" id="JABWUV010000003">
    <property type="protein sequence ID" value="KAF6368394.1"/>
    <property type="molecule type" value="Genomic_DNA"/>
</dbReference>
<evidence type="ECO:0000256" key="1">
    <source>
        <dbReference type="ARBA" id="ARBA00008666"/>
    </source>
</evidence>
<feature type="region of interest" description="Disordered" evidence="2">
    <location>
        <begin position="353"/>
        <end position="383"/>
    </location>
</feature>
<dbReference type="VEuPathDB" id="HostDB:GeneID_118651253"/>
<dbReference type="PANTHER" id="PTHR33560">
    <property type="entry name" value="PROTEIN FAM227B"/>
    <property type="match status" value="1"/>
</dbReference>
<accession>A0A7J7Z2J8</accession>
<keyword evidence="4" id="KW-1185">Reference proteome</keyword>